<comment type="caution">
    <text evidence="5">The sequence shown here is derived from an EMBL/GenBank/DDBJ whole genome shotgun (WGS) entry which is preliminary data.</text>
</comment>
<dbReference type="InterPro" id="IPR000086">
    <property type="entry name" value="NUDIX_hydrolase_dom"/>
</dbReference>
<evidence type="ECO:0000313" key="5">
    <source>
        <dbReference type="EMBL" id="OLR56857.1"/>
    </source>
</evidence>
<gene>
    <name evidence="5" type="ORF">BHK98_12745</name>
</gene>
<protein>
    <submittedName>
        <fullName evidence="5">ADP-ribose pyrophosphatase</fullName>
    </submittedName>
</protein>
<evidence type="ECO:0000313" key="6">
    <source>
        <dbReference type="Proteomes" id="UP000187404"/>
    </source>
</evidence>
<keyword evidence="2 3" id="KW-0378">Hydrolase</keyword>
<dbReference type="InterPro" id="IPR020476">
    <property type="entry name" value="Nudix_hydrolase"/>
</dbReference>
<reference evidence="5 6" key="1">
    <citation type="journal article" date="2016" name="Appl. Environ. Microbiol.">
        <title>Function and Phylogeny of Bacterial Butyryl Coenzyme A:Acetate Transferases and Their Diversity in the Proximal Colon of Swine.</title>
        <authorList>
            <person name="Trachsel J."/>
            <person name="Bayles D.O."/>
            <person name="Looft T."/>
            <person name="Levine U.Y."/>
            <person name="Allen H.K."/>
        </authorList>
    </citation>
    <scope>NUCLEOTIDE SEQUENCE [LARGE SCALE GENOMIC DNA]</scope>
    <source>
        <strain evidence="5 6">68-3-10</strain>
    </source>
</reference>
<dbReference type="RefSeq" id="WP_075714819.1">
    <property type="nucleotide sequence ID" value="NZ_MJIE01000001.1"/>
</dbReference>
<dbReference type="AlphaFoldDB" id="A0A1Q9JL26"/>
<feature type="domain" description="Nudix hydrolase" evidence="4">
    <location>
        <begin position="39"/>
        <end position="172"/>
    </location>
</feature>
<comment type="cofactor">
    <cofactor evidence="1">
        <name>Mg(2+)</name>
        <dbReference type="ChEBI" id="CHEBI:18420"/>
    </cofactor>
</comment>
<dbReference type="GO" id="GO:0006753">
    <property type="term" value="P:nucleoside phosphate metabolic process"/>
    <property type="evidence" value="ECO:0007669"/>
    <property type="project" value="TreeGrafter"/>
</dbReference>
<dbReference type="InterPro" id="IPR015797">
    <property type="entry name" value="NUDIX_hydrolase-like_dom_sf"/>
</dbReference>
<dbReference type="Pfam" id="PF00293">
    <property type="entry name" value="NUDIX"/>
    <property type="match status" value="1"/>
</dbReference>
<evidence type="ECO:0000256" key="3">
    <source>
        <dbReference type="RuleBase" id="RU003476"/>
    </source>
</evidence>
<dbReference type="GO" id="GO:0019693">
    <property type="term" value="P:ribose phosphate metabolic process"/>
    <property type="evidence" value="ECO:0007669"/>
    <property type="project" value="TreeGrafter"/>
</dbReference>
<dbReference type="Proteomes" id="UP000187404">
    <property type="component" value="Unassembled WGS sequence"/>
</dbReference>
<keyword evidence="6" id="KW-1185">Reference proteome</keyword>
<proteinExistence type="inferred from homology"/>
<dbReference type="GO" id="GO:0005829">
    <property type="term" value="C:cytosol"/>
    <property type="evidence" value="ECO:0007669"/>
    <property type="project" value="TreeGrafter"/>
</dbReference>
<dbReference type="PROSITE" id="PS51462">
    <property type="entry name" value="NUDIX"/>
    <property type="match status" value="1"/>
</dbReference>
<name>A0A1Q9JL26_9FIRM</name>
<accession>A0A1Q9JL26</accession>
<evidence type="ECO:0000256" key="1">
    <source>
        <dbReference type="ARBA" id="ARBA00001946"/>
    </source>
</evidence>
<dbReference type="SUPFAM" id="SSF55811">
    <property type="entry name" value="Nudix"/>
    <property type="match status" value="1"/>
</dbReference>
<dbReference type="EMBL" id="MJIE01000001">
    <property type="protein sequence ID" value="OLR56857.1"/>
    <property type="molecule type" value="Genomic_DNA"/>
</dbReference>
<dbReference type="InterPro" id="IPR020084">
    <property type="entry name" value="NUDIX_hydrolase_CS"/>
</dbReference>
<evidence type="ECO:0000256" key="2">
    <source>
        <dbReference type="ARBA" id="ARBA00022801"/>
    </source>
</evidence>
<dbReference type="PRINTS" id="PR00502">
    <property type="entry name" value="NUDIXFAMILY"/>
</dbReference>
<dbReference type="OrthoDB" id="9806150at2"/>
<dbReference type="Gene3D" id="3.90.79.10">
    <property type="entry name" value="Nucleoside Triphosphate Pyrophosphohydrolase"/>
    <property type="match status" value="1"/>
</dbReference>
<sequence>MTFEEKTIRSEIVYHGKLIDVRRDIVTTVDGQSSREIVEHADGVVIAALKPDGNIIMERQYRKPVEDVVFEIPAGKMDPGEEMEEAALRELREETGYTPEHIRFLTSSWPSVGFSREVLHVFLATGLHAGETDLDDNEAIDLEEHHIDELYDMVMRGELTDGKSQVAILMVKGLIDRGELDDYLE</sequence>
<dbReference type="GO" id="GO:0016462">
    <property type="term" value="F:pyrophosphatase activity"/>
    <property type="evidence" value="ECO:0007669"/>
    <property type="project" value="UniProtKB-ARBA"/>
</dbReference>
<evidence type="ECO:0000259" key="4">
    <source>
        <dbReference type="PROSITE" id="PS51462"/>
    </source>
</evidence>
<organism evidence="5 6">
    <name type="scientific">Hornefia porci</name>
    <dbReference type="NCBI Taxonomy" id="2652292"/>
    <lineage>
        <taxon>Bacteria</taxon>
        <taxon>Bacillati</taxon>
        <taxon>Bacillota</taxon>
        <taxon>Clostridia</taxon>
        <taxon>Peptostreptococcales</taxon>
        <taxon>Anaerovoracaceae</taxon>
        <taxon>Hornefia</taxon>
    </lineage>
</organism>
<dbReference type="PROSITE" id="PS00893">
    <property type="entry name" value="NUDIX_BOX"/>
    <property type="match status" value="1"/>
</dbReference>
<dbReference type="STRING" id="1261640.BHK98_12745"/>
<comment type="similarity">
    <text evidence="3">Belongs to the Nudix hydrolase family.</text>
</comment>
<dbReference type="PANTHER" id="PTHR11839:SF18">
    <property type="entry name" value="NUDIX HYDROLASE DOMAIN-CONTAINING PROTEIN"/>
    <property type="match status" value="1"/>
</dbReference>
<dbReference type="PANTHER" id="PTHR11839">
    <property type="entry name" value="UDP/ADP-SUGAR PYROPHOSPHATASE"/>
    <property type="match status" value="1"/>
</dbReference>